<comment type="caution">
    <text evidence="1">The sequence shown here is derived from an EMBL/GenBank/DDBJ whole genome shotgun (WGS) entry which is preliminary data.</text>
</comment>
<dbReference type="RefSeq" id="WP_110423736.1">
    <property type="nucleotide sequence ID" value="NZ_QGLP01000005.1"/>
</dbReference>
<name>A0A2V4EIL8_9GAMM</name>
<dbReference type="EMBL" id="QGLP01000005">
    <property type="protein sequence ID" value="PXZ04428.1"/>
    <property type="molecule type" value="Genomic_DNA"/>
</dbReference>
<accession>A0A2V4EIL8</accession>
<organism evidence="1 2">
    <name type="scientific">Gilliamella apicola</name>
    <dbReference type="NCBI Taxonomy" id="1196095"/>
    <lineage>
        <taxon>Bacteria</taxon>
        <taxon>Pseudomonadati</taxon>
        <taxon>Pseudomonadota</taxon>
        <taxon>Gammaproteobacteria</taxon>
        <taxon>Orbales</taxon>
        <taxon>Orbaceae</taxon>
        <taxon>Gilliamella</taxon>
    </lineage>
</organism>
<evidence type="ECO:0000313" key="2">
    <source>
        <dbReference type="Proteomes" id="UP000247483"/>
    </source>
</evidence>
<reference evidence="1 2" key="1">
    <citation type="submission" date="2018-05" db="EMBL/GenBank/DDBJ databases">
        <title>Reference genomes for bee gut microbiota database.</title>
        <authorList>
            <person name="Ellegaard K.M."/>
        </authorList>
    </citation>
    <scope>NUCLEOTIDE SEQUENCE [LARGE SCALE GENOMIC DNA]</scope>
    <source>
        <strain evidence="1 2">ESL0177</strain>
    </source>
</reference>
<sequence length="338" mass="39689">MVFHNNIFKLKKYLTLSEVAKRLTNLFNETVTVIDVLELVLDQKLILSVKFPYGVKVIACKYGKHEELKSEADKRMFSMFYAPKKVWEDEEYYKSDEYKALEMEFLKKCHHEMLEVIKRQYADNDEQCKELLNKYTFEFYLNDVKLITDRSIGQPFYLDENIYDFPLVGTEKIWVENMISSLKNHDVIERWSIDGAFIADNHGNLLSIREQIDFETAVAGNKKGSPEYEDIQKRYRNLDSVFCYPADNFPEDTELVITTKNLLKFEQIIFDETSNNEDINYNQAQLLVASILKILKDSNPKKWTQGELSDLISEQEQFKGLGKRKIDGFFSSCNKLLK</sequence>
<protein>
    <submittedName>
        <fullName evidence="1">Uncharacterized protein</fullName>
    </submittedName>
</protein>
<proteinExistence type="predicted"/>
<dbReference type="AlphaFoldDB" id="A0A2V4EIL8"/>
<gene>
    <name evidence="1" type="ORF">DKK79_08710</name>
</gene>
<evidence type="ECO:0000313" key="1">
    <source>
        <dbReference type="EMBL" id="PXZ04428.1"/>
    </source>
</evidence>
<dbReference type="Proteomes" id="UP000247483">
    <property type="component" value="Unassembled WGS sequence"/>
</dbReference>